<dbReference type="InterPro" id="IPR005481">
    <property type="entry name" value="BC-like_N"/>
</dbReference>
<dbReference type="InterPro" id="IPR011764">
    <property type="entry name" value="Biotin_carboxylation_dom"/>
</dbReference>
<keyword evidence="3" id="KW-0067">ATP-binding</keyword>
<dbReference type="Pfam" id="PF03109">
    <property type="entry name" value="ABC1"/>
    <property type="match status" value="1"/>
</dbReference>
<evidence type="ECO:0000313" key="6">
    <source>
        <dbReference type="Proteomes" id="UP001412067"/>
    </source>
</evidence>
<dbReference type="PANTHER" id="PTHR45728">
    <property type="entry name" value="ACETYL-COA CARBOXYLASE, ISOFORM A"/>
    <property type="match status" value="1"/>
</dbReference>
<dbReference type="PANTHER" id="PTHR45728:SF3">
    <property type="entry name" value="ACETYL-COA CARBOXYLASE"/>
    <property type="match status" value="1"/>
</dbReference>
<dbReference type="EMBL" id="JBBWWR010000021">
    <property type="protein sequence ID" value="KAK8938143.1"/>
    <property type="molecule type" value="Genomic_DNA"/>
</dbReference>
<organism evidence="5 6">
    <name type="scientific">Platanthera guangdongensis</name>
    <dbReference type="NCBI Taxonomy" id="2320717"/>
    <lineage>
        <taxon>Eukaryota</taxon>
        <taxon>Viridiplantae</taxon>
        <taxon>Streptophyta</taxon>
        <taxon>Embryophyta</taxon>
        <taxon>Tracheophyta</taxon>
        <taxon>Spermatophyta</taxon>
        <taxon>Magnoliopsida</taxon>
        <taxon>Liliopsida</taxon>
        <taxon>Asparagales</taxon>
        <taxon>Orchidaceae</taxon>
        <taxon>Orchidoideae</taxon>
        <taxon>Orchideae</taxon>
        <taxon>Orchidinae</taxon>
        <taxon>Platanthera</taxon>
    </lineage>
</organism>
<dbReference type="InterPro" id="IPR016185">
    <property type="entry name" value="PreATP-grasp_dom_sf"/>
</dbReference>
<sequence length="353" mass="39543">MVVSSCKPATVPEYSIAEAWLSHGQIDSNKEMKKAKSGFDVTIQARSSAELARKFRQVKQEKADILHRKLRERKGKNIQEDVQVVEPKKKLKIQSLHPSTGFMKIYCTPEELDFLLEARNSEKCLDNFKMFSPHIADCIYAPAFAEMIFRNGFVHCDPHAANMMVLPLPSDPFAEVLEEYYNFLYLFRPGWGHASENPELPDALKVKGIIFLGPPAAPMSALALPGVGFRRTRFPSRFECQHGNMVATVKGKCYYRLRKHDGLVLTLASSSSSPSPICRWNGNACIFASGGVSPSVRSSGVVFDLTVVFVAWPMSVDQIVSLVTRLMRVDIPLSVRHEAFLRAHKAHNSYTIP</sequence>
<evidence type="ECO:0000256" key="2">
    <source>
        <dbReference type="ARBA" id="ARBA00022741"/>
    </source>
</evidence>
<dbReference type="Proteomes" id="UP001412067">
    <property type="component" value="Unassembled WGS sequence"/>
</dbReference>
<dbReference type="Pfam" id="PF00289">
    <property type="entry name" value="Biotin_carb_N"/>
    <property type="match status" value="1"/>
</dbReference>
<dbReference type="PROSITE" id="PS50979">
    <property type="entry name" value="BC"/>
    <property type="match status" value="1"/>
</dbReference>
<gene>
    <name evidence="5" type="ORF">KSP40_PGU003822</name>
</gene>
<dbReference type="SUPFAM" id="SSF52440">
    <property type="entry name" value="PreATP-grasp domain"/>
    <property type="match status" value="1"/>
</dbReference>
<keyword evidence="2" id="KW-0547">Nucleotide-binding</keyword>
<comment type="caution">
    <text evidence="5">The sequence shown here is derived from an EMBL/GenBank/DDBJ whole genome shotgun (WGS) entry which is preliminary data.</text>
</comment>
<keyword evidence="6" id="KW-1185">Reference proteome</keyword>
<dbReference type="InterPro" id="IPR004147">
    <property type="entry name" value="ABC1_dom"/>
</dbReference>
<evidence type="ECO:0000256" key="1">
    <source>
        <dbReference type="ARBA" id="ARBA00022598"/>
    </source>
</evidence>
<name>A0ABR2LE26_9ASPA</name>
<proteinExistence type="predicted"/>
<evidence type="ECO:0000313" key="5">
    <source>
        <dbReference type="EMBL" id="KAK8938143.1"/>
    </source>
</evidence>
<dbReference type="InterPro" id="IPR049076">
    <property type="entry name" value="ACCA"/>
</dbReference>
<dbReference type="Gene3D" id="3.40.50.20">
    <property type="match status" value="1"/>
</dbReference>
<reference evidence="5 6" key="1">
    <citation type="journal article" date="2022" name="Nat. Plants">
        <title>Genomes of leafy and leafless Platanthera orchids illuminate the evolution of mycoheterotrophy.</title>
        <authorList>
            <person name="Li M.H."/>
            <person name="Liu K.W."/>
            <person name="Li Z."/>
            <person name="Lu H.C."/>
            <person name="Ye Q.L."/>
            <person name="Zhang D."/>
            <person name="Wang J.Y."/>
            <person name="Li Y.F."/>
            <person name="Zhong Z.M."/>
            <person name="Liu X."/>
            <person name="Yu X."/>
            <person name="Liu D.K."/>
            <person name="Tu X.D."/>
            <person name="Liu B."/>
            <person name="Hao Y."/>
            <person name="Liao X.Y."/>
            <person name="Jiang Y.T."/>
            <person name="Sun W.H."/>
            <person name="Chen J."/>
            <person name="Chen Y.Q."/>
            <person name="Ai Y."/>
            <person name="Zhai J.W."/>
            <person name="Wu S.S."/>
            <person name="Zhou Z."/>
            <person name="Hsiao Y.Y."/>
            <person name="Wu W.L."/>
            <person name="Chen Y.Y."/>
            <person name="Lin Y.F."/>
            <person name="Hsu J.L."/>
            <person name="Li C.Y."/>
            <person name="Wang Z.W."/>
            <person name="Zhao X."/>
            <person name="Zhong W.Y."/>
            <person name="Ma X.K."/>
            <person name="Ma L."/>
            <person name="Huang J."/>
            <person name="Chen G.Z."/>
            <person name="Huang M.Z."/>
            <person name="Huang L."/>
            <person name="Peng D.H."/>
            <person name="Luo Y.B."/>
            <person name="Zou S.Q."/>
            <person name="Chen S.P."/>
            <person name="Lan S."/>
            <person name="Tsai W.C."/>
            <person name="Van de Peer Y."/>
            <person name="Liu Z.J."/>
        </authorList>
    </citation>
    <scope>NUCLEOTIDE SEQUENCE [LARGE SCALE GENOMIC DNA]</scope>
    <source>
        <strain evidence="5">Lor288</strain>
    </source>
</reference>
<evidence type="ECO:0000256" key="3">
    <source>
        <dbReference type="ARBA" id="ARBA00022840"/>
    </source>
</evidence>
<feature type="domain" description="Biotin carboxylation" evidence="4">
    <location>
        <begin position="65"/>
        <end position="353"/>
    </location>
</feature>
<keyword evidence="1" id="KW-0436">Ligase</keyword>
<protein>
    <submittedName>
        <fullName evidence="5">ABC1 protein</fullName>
    </submittedName>
</protein>
<evidence type="ECO:0000259" key="4">
    <source>
        <dbReference type="PROSITE" id="PS50979"/>
    </source>
</evidence>
<accession>A0ABR2LE26</accession>